<accession>A0A543FPV2</accession>
<keyword evidence="3" id="KW-0804">Transcription</keyword>
<dbReference type="OrthoDB" id="2559672at2"/>
<dbReference type="InterPro" id="IPR050204">
    <property type="entry name" value="AraC_XylS_family_regulators"/>
</dbReference>
<dbReference type="RefSeq" id="WP_142107165.1">
    <property type="nucleotide sequence ID" value="NZ_VFPH01000003.1"/>
</dbReference>
<dbReference type="Pfam" id="PF12833">
    <property type="entry name" value="HTH_18"/>
    <property type="match status" value="1"/>
</dbReference>
<protein>
    <submittedName>
        <fullName evidence="5">AraC-like DNA-binding protein</fullName>
    </submittedName>
</protein>
<reference evidence="5 6" key="1">
    <citation type="submission" date="2019-06" db="EMBL/GenBank/DDBJ databases">
        <title>Sequencing the genomes of 1000 actinobacteria strains.</title>
        <authorList>
            <person name="Klenk H.-P."/>
        </authorList>
    </citation>
    <scope>NUCLEOTIDE SEQUENCE [LARGE SCALE GENOMIC DNA]</scope>
    <source>
        <strain evidence="5 6">DSM 45511</strain>
    </source>
</reference>
<dbReference type="AlphaFoldDB" id="A0A543FPV2"/>
<dbReference type="Gene3D" id="1.10.10.60">
    <property type="entry name" value="Homeodomain-like"/>
    <property type="match status" value="1"/>
</dbReference>
<dbReference type="InterPro" id="IPR046532">
    <property type="entry name" value="DUF6597"/>
</dbReference>
<dbReference type="EMBL" id="VFPH01000003">
    <property type="protein sequence ID" value="TQM35868.1"/>
    <property type="molecule type" value="Genomic_DNA"/>
</dbReference>
<dbReference type="PROSITE" id="PS01124">
    <property type="entry name" value="HTH_ARAC_FAMILY_2"/>
    <property type="match status" value="1"/>
</dbReference>
<dbReference type="GO" id="GO:0003700">
    <property type="term" value="F:DNA-binding transcription factor activity"/>
    <property type="evidence" value="ECO:0007669"/>
    <property type="project" value="InterPro"/>
</dbReference>
<evidence type="ECO:0000256" key="2">
    <source>
        <dbReference type="ARBA" id="ARBA00023125"/>
    </source>
</evidence>
<evidence type="ECO:0000256" key="3">
    <source>
        <dbReference type="ARBA" id="ARBA00023163"/>
    </source>
</evidence>
<dbReference type="PANTHER" id="PTHR46796:SF13">
    <property type="entry name" value="HTH-TYPE TRANSCRIPTIONAL ACTIVATOR RHAS"/>
    <property type="match status" value="1"/>
</dbReference>
<evidence type="ECO:0000313" key="6">
    <source>
        <dbReference type="Proteomes" id="UP000319818"/>
    </source>
</evidence>
<dbReference type="SMART" id="SM00342">
    <property type="entry name" value="HTH_ARAC"/>
    <property type="match status" value="1"/>
</dbReference>
<evidence type="ECO:0000313" key="5">
    <source>
        <dbReference type="EMBL" id="TQM35868.1"/>
    </source>
</evidence>
<evidence type="ECO:0000259" key="4">
    <source>
        <dbReference type="PROSITE" id="PS01124"/>
    </source>
</evidence>
<dbReference type="Proteomes" id="UP000319818">
    <property type="component" value="Unassembled WGS sequence"/>
</dbReference>
<dbReference type="GO" id="GO:0043565">
    <property type="term" value="F:sequence-specific DNA binding"/>
    <property type="evidence" value="ECO:0007669"/>
    <property type="project" value="InterPro"/>
</dbReference>
<organism evidence="5 6">
    <name type="scientific">Pseudonocardia cypriaca</name>
    <dbReference type="NCBI Taxonomy" id="882449"/>
    <lineage>
        <taxon>Bacteria</taxon>
        <taxon>Bacillati</taxon>
        <taxon>Actinomycetota</taxon>
        <taxon>Actinomycetes</taxon>
        <taxon>Pseudonocardiales</taxon>
        <taxon>Pseudonocardiaceae</taxon>
        <taxon>Pseudonocardia</taxon>
    </lineage>
</organism>
<gene>
    <name evidence="5" type="ORF">FB388_7313</name>
</gene>
<keyword evidence="2 5" id="KW-0238">DNA-binding</keyword>
<dbReference type="SUPFAM" id="SSF46689">
    <property type="entry name" value="Homeodomain-like"/>
    <property type="match status" value="1"/>
</dbReference>
<feature type="domain" description="HTH araC/xylS-type" evidence="4">
    <location>
        <begin position="152"/>
        <end position="254"/>
    </location>
</feature>
<keyword evidence="1" id="KW-0805">Transcription regulation</keyword>
<dbReference type="Pfam" id="PF20240">
    <property type="entry name" value="DUF6597"/>
    <property type="match status" value="1"/>
</dbReference>
<dbReference type="InterPro" id="IPR009057">
    <property type="entry name" value="Homeodomain-like_sf"/>
</dbReference>
<proteinExistence type="predicted"/>
<dbReference type="InterPro" id="IPR018060">
    <property type="entry name" value="HTH_AraC"/>
</dbReference>
<sequence length="275" mass="29339">MEYVARAPAPSLASIVDDLYYLAGTPPYPRLTIPPMPSALVIINLAAPFRVTHPGGSDDFADGCVWGTPTCRTTFEYPPNTRSVGVHLKPWGLAPLTGVPAAMLGLPVPVEAVWGAVVEELADRLDSAASPAAMLDILEAALLARLRPVAGLGLVHDTSTRISRSAGSLSIASLTEAAGVSSTHLAARFKHLVGITPKRLARTYRFAEVVTSIDPACDVDWAEVAHRAGYHDQSHFNHEMRHFTGLTPTGYLDLRRRFTAEHPGSALDVGPLPAV</sequence>
<dbReference type="PANTHER" id="PTHR46796">
    <property type="entry name" value="HTH-TYPE TRANSCRIPTIONAL ACTIVATOR RHAS-RELATED"/>
    <property type="match status" value="1"/>
</dbReference>
<name>A0A543FPV2_9PSEU</name>
<evidence type="ECO:0000256" key="1">
    <source>
        <dbReference type="ARBA" id="ARBA00023015"/>
    </source>
</evidence>
<keyword evidence="6" id="KW-1185">Reference proteome</keyword>
<comment type="caution">
    <text evidence="5">The sequence shown here is derived from an EMBL/GenBank/DDBJ whole genome shotgun (WGS) entry which is preliminary data.</text>
</comment>